<dbReference type="EMBL" id="KI666338">
    <property type="protein sequence ID" value="ETN71925.1"/>
    <property type="molecule type" value="Genomic_DNA"/>
</dbReference>
<reference evidence="2" key="1">
    <citation type="journal article" date="2014" name="Nat. Genet.">
        <title>Genome of the human hookworm Necator americanus.</title>
        <authorList>
            <person name="Tang Y.T."/>
            <person name="Gao X."/>
            <person name="Rosa B.A."/>
            <person name="Abubucker S."/>
            <person name="Hallsworth-Pepin K."/>
            <person name="Martin J."/>
            <person name="Tyagi R."/>
            <person name="Heizer E."/>
            <person name="Zhang X."/>
            <person name="Bhonagiri-Palsikar V."/>
            <person name="Minx P."/>
            <person name="Warren W.C."/>
            <person name="Wang Q."/>
            <person name="Zhan B."/>
            <person name="Hotez P.J."/>
            <person name="Sternberg P.W."/>
            <person name="Dougall A."/>
            <person name="Gaze S.T."/>
            <person name="Mulvenna J."/>
            <person name="Sotillo J."/>
            <person name="Ranganathan S."/>
            <person name="Rabelo E.M."/>
            <person name="Wilson R.K."/>
            <person name="Felgner P.L."/>
            <person name="Bethony J."/>
            <person name="Hawdon J.M."/>
            <person name="Gasser R.B."/>
            <person name="Loukas A."/>
            <person name="Mitreva M."/>
        </authorList>
    </citation>
    <scope>NUCLEOTIDE SEQUENCE [LARGE SCALE GENOMIC DNA]</scope>
</reference>
<organism evidence="1 2">
    <name type="scientific">Necator americanus</name>
    <name type="common">Human hookworm</name>
    <dbReference type="NCBI Taxonomy" id="51031"/>
    <lineage>
        <taxon>Eukaryota</taxon>
        <taxon>Metazoa</taxon>
        <taxon>Ecdysozoa</taxon>
        <taxon>Nematoda</taxon>
        <taxon>Chromadorea</taxon>
        <taxon>Rhabditida</taxon>
        <taxon>Rhabditina</taxon>
        <taxon>Rhabditomorpha</taxon>
        <taxon>Strongyloidea</taxon>
        <taxon>Ancylostomatidae</taxon>
        <taxon>Bunostominae</taxon>
        <taxon>Necator</taxon>
    </lineage>
</organism>
<keyword evidence="2" id="KW-1185">Reference proteome</keyword>
<dbReference type="AlphaFoldDB" id="W2SQM1"/>
<accession>W2SQM1</accession>
<evidence type="ECO:0000313" key="1">
    <source>
        <dbReference type="EMBL" id="ETN71925.1"/>
    </source>
</evidence>
<sequence>MDNSATLSSAAIASYDFALRDHHGQMYFKWRTDKLYGVAQSLDESFYNVTSNRIHEKTWRRKVEEFEV</sequence>
<dbReference type="Proteomes" id="UP000053676">
    <property type="component" value="Unassembled WGS sequence"/>
</dbReference>
<evidence type="ECO:0000313" key="2">
    <source>
        <dbReference type="Proteomes" id="UP000053676"/>
    </source>
</evidence>
<gene>
    <name evidence="1" type="ORF">NECAME_14055</name>
</gene>
<dbReference type="KEGG" id="nai:NECAME_14055"/>
<proteinExistence type="predicted"/>
<protein>
    <submittedName>
        <fullName evidence="1">Uncharacterized protein</fullName>
    </submittedName>
</protein>
<name>W2SQM1_NECAM</name>